<dbReference type="GO" id="GO:0006355">
    <property type="term" value="P:regulation of DNA-templated transcription"/>
    <property type="evidence" value="ECO:0007669"/>
    <property type="project" value="InterPro"/>
</dbReference>
<evidence type="ECO:0000313" key="7">
    <source>
        <dbReference type="EMBL" id="JAT55707.1"/>
    </source>
</evidence>
<dbReference type="AlphaFoldDB" id="A0A1D1YM53"/>
<dbReference type="Gene3D" id="2.170.150.80">
    <property type="entry name" value="NAC domain"/>
    <property type="match status" value="1"/>
</dbReference>
<evidence type="ECO:0000256" key="5">
    <source>
        <dbReference type="SAM" id="MobiDB-lite"/>
    </source>
</evidence>
<dbReference type="InterPro" id="IPR036093">
    <property type="entry name" value="NAC_dom_sf"/>
</dbReference>
<dbReference type="GO" id="GO:0003677">
    <property type="term" value="F:DNA binding"/>
    <property type="evidence" value="ECO:0007669"/>
    <property type="project" value="UniProtKB-KW"/>
</dbReference>
<dbReference type="EMBL" id="GDJX01012229">
    <property type="protein sequence ID" value="JAT55707.1"/>
    <property type="molecule type" value="Transcribed_RNA"/>
</dbReference>
<keyword evidence="2" id="KW-0238">DNA-binding</keyword>
<gene>
    <name evidence="7" type="primary">NAC100_6</name>
    <name evidence="7" type="ORF">g.11492</name>
</gene>
<evidence type="ECO:0000256" key="2">
    <source>
        <dbReference type="ARBA" id="ARBA00023125"/>
    </source>
</evidence>
<feature type="region of interest" description="Disordered" evidence="5">
    <location>
        <begin position="172"/>
        <end position="193"/>
    </location>
</feature>
<feature type="compositionally biased region" description="Low complexity" evidence="5">
    <location>
        <begin position="173"/>
        <end position="188"/>
    </location>
</feature>
<keyword evidence="1" id="KW-0805">Transcription regulation</keyword>
<dbReference type="InterPro" id="IPR003441">
    <property type="entry name" value="NAC-dom"/>
</dbReference>
<accession>A0A1D1YM53</accession>
<evidence type="ECO:0000259" key="6">
    <source>
        <dbReference type="PROSITE" id="PS51005"/>
    </source>
</evidence>
<feature type="non-terminal residue" evidence="7">
    <location>
        <position position="1"/>
    </location>
</feature>
<dbReference type="PROSITE" id="PS51005">
    <property type="entry name" value="NAC"/>
    <property type="match status" value="1"/>
</dbReference>
<name>A0A1D1YM53_9ARAE</name>
<organism evidence="7">
    <name type="scientific">Anthurium amnicola</name>
    <dbReference type="NCBI Taxonomy" id="1678845"/>
    <lineage>
        <taxon>Eukaryota</taxon>
        <taxon>Viridiplantae</taxon>
        <taxon>Streptophyta</taxon>
        <taxon>Embryophyta</taxon>
        <taxon>Tracheophyta</taxon>
        <taxon>Spermatophyta</taxon>
        <taxon>Magnoliopsida</taxon>
        <taxon>Liliopsida</taxon>
        <taxon>Araceae</taxon>
        <taxon>Pothoideae</taxon>
        <taxon>Potheae</taxon>
        <taxon>Anthurium</taxon>
    </lineage>
</organism>
<reference evidence="7" key="1">
    <citation type="submission" date="2015-07" db="EMBL/GenBank/DDBJ databases">
        <title>Transcriptome Assembly of Anthurium amnicola.</title>
        <authorList>
            <person name="Suzuki J."/>
        </authorList>
    </citation>
    <scope>NUCLEOTIDE SEQUENCE</scope>
</reference>
<keyword evidence="3" id="KW-0804">Transcription</keyword>
<keyword evidence="4" id="KW-0539">Nucleus</keyword>
<evidence type="ECO:0000256" key="3">
    <source>
        <dbReference type="ARBA" id="ARBA00023163"/>
    </source>
</evidence>
<proteinExistence type="predicted"/>
<protein>
    <submittedName>
        <fullName evidence="7">NAC domain-containing protein 100</fullName>
    </submittedName>
</protein>
<dbReference type="SUPFAM" id="SSF101941">
    <property type="entry name" value="NAC domain"/>
    <property type="match status" value="1"/>
</dbReference>
<evidence type="ECO:0000256" key="1">
    <source>
        <dbReference type="ARBA" id="ARBA00023015"/>
    </source>
</evidence>
<feature type="domain" description="NAC" evidence="6">
    <location>
        <begin position="1"/>
        <end position="32"/>
    </location>
</feature>
<evidence type="ECO:0000256" key="4">
    <source>
        <dbReference type="ARBA" id="ARBA00023242"/>
    </source>
</evidence>
<sequence>KTNWVMHEYRHQNKYAFNPTKDEWVVCRVFRKTPNVKKPQLMPPSMSPLMDSPCNTASVGELGDMDMSVLSNLVTSSPFNALSTNDNSTMTDDSNNFANLTNNKMDMNTYMNWILNREAMNQSALSWPSSLLGSSLSSAPLLRALQLNGYPLREMPNVPSFNSFTAQRDSEFGSEPKLSIPSSSSKGPDYAQQQTFEQEAIWKSC</sequence>